<dbReference type="RefSeq" id="WP_107581370.1">
    <property type="nucleotide sequence ID" value="NZ_JAERMS010000029.1"/>
</dbReference>
<dbReference type="Proteomes" id="UP000664265">
    <property type="component" value="Unassembled WGS sequence"/>
</dbReference>
<evidence type="ECO:0008006" key="4">
    <source>
        <dbReference type="Google" id="ProtNLM"/>
    </source>
</evidence>
<evidence type="ECO:0000313" key="2">
    <source>
        <dbReference type="EMBL" id="MBO1363872.1"/>
    </source>
</evidence>
<keyword evidence="1" id="KW-0472">Membrane</keyword>
<feature type="transmembrane region" description="Helical" evidence="1">
    <location>
        <begin position="71"/>
        <end position="91"/>
    </location>
</feature>
<keyword evidence="1" id="KW-0812">Transmembrane</keyword>
<keyword evidence="1" id="KW-1133">Transmembrane helix</keyword>
<evidence type="ECO:0000256" key="1">
    <source>
        <dbReference type="SAM" id="Phobius"/>
    </source>
</evidence>
<feature type="transmembrane region" description="Helical" evidence="1">
    <location>
        <begin position="6"/>
        <end position="28"/>
    </location>
</feature>
<keyword evidence="3" id="KW-1185">Reference proteome</keyword>
<organism evidence="2 3">
    <name type="scientific">Prevotella illustrans</name>
    <dbReference type="NCBI Taxonomy" id="2800387"/>
    <lineage>
        <taxon>Bacteria</taxon>
        <taxon>Pseudomonadati</taxon>
        <taxon>Bacteroidota</taxon>
        <taxon>Bacteroidia</taxon>
        <taxon>Bacteroidales</taxon>
        <taxon>Prevotellaceae</taxon>
        <taxon>Prevotella</taxon>
    </lineage>
</organism>
<sequence length="139" mass="15444">MEPADIGFVSSVLGIACGIVAVVSGSIVKVKRMNNERRIRESIIANNIDPETARQLITPEENREKNRYSTLQWGCVLLGLALGYLFTLLLNAMFGSNINEHTFSFWIILSSGIGVGLLISFAIKLKMENRENASNRQEE</sequence>
<evidence type="ECO:0000313" key="3">
    <source>
        <dbReference type="Proteomes" id="UP000664265"/>
    </source>
</evidence>
<feature type="transmembrane region" description="Helical" evidence="1">
    <location>
        <begin position="103"/>
        <end position="123"/>
    </location>
</feature>
<reference evidence="2 3" key="1">
    <citation type="submission" date="2021-01" db="EMBL/GenBank/DDBJ databases">
        <title>Prevotella A2931 sp. nov.</title>
        <authorList>
            <person name="Buhl M."/>
            <person name="Oberhettinger P."/>
        </authorList>
    </citation>
    <scope>NUCLEOTIDE SEQUENCE [LARGE SCALE GENOMIC DNA]</scope>
    <source>
        <strain evidence="2 3">A2931</strain>
    </source>
</reference>
<protein>
    <recommendedName>
        <fullName evidence="4">DUF2721 domain-containing protein</fullName>
    </recommendedName>
</protein>
<comment type="caution">
    <text evidence="2">The sequence shown here is derived from an EMBL/GenBank/DDBJ whole genome shotgun (WGS) entry which is preliminary data.</text>
</comment>
<gene>
    <name evidence="2" type="ORF">JHU38_08840</name>
</gene>
<proteinExistence type="predicted"/>
<name>A0ABS3M6R7_9BACT</name>
<dbReference type="EMBL" id="JAERMS010000029">
    <property type="protein sequence ID" value="MBO1363872.1"/>
    <property type="molecule type" value="Genomic_DNA"/>
</dbReference>
<accession>A0ABS3M6R7</accession>